<dbReference type="Gene3D" id="1.10.287.130">
    <property type="match status" value="1"/>
</dbReference>
<accession>A0A3B1AJ74</accession>
<dbReference type="SMART" id="SM00387">
    <property type="entry name" value="HATPase_c"/>
    <property type="match status" value="1"/>
</dbReference>
<feature type="domain" description="PAS" evidence="12">
    <location>
        <begin position="448"/>
        <end position="479"/>
    </location>
</feature>
<dbReference type="InterPro" id="IPR036097">
    <property type="entry name" value="HisK_dim/P_sf"/>
</dbReference>
<feature type="domain" description="HAMP" evidence="14">
    <location>
        <begin position="367"/>
        <end position="412"/>
    </location>
</feature>
<dbReference type="CDD" id="cd00082">
    <property type="entry name" value="HisKA"/>
    <property type="match status" value="1"/>
</dbReference>
<keyword evidence="8" id="KW-0902">Two-component regulatory system</keyword>
<keyword evidence="7" id="KW-0067">ATP-binding</keyword>
<dbReference type="InterPro" id="IPR004358">
    <property type="entry name" value="Sig_transdc_His_kin-like_C"/>
</dbReference>
<evidence type="ECO:0000256" key="3">
    <source>
        <dbReference type="ARBA" id="ARBA00022553"/>
    </source>
</evidence>
<dbReference type="InterPro" id="IPR003661">
    <property type="entry name" value="HisK_dim/P_dom"/>
</dbReference>
<evidence type="ECO:0000256" key="4">
    <source>
        <dbReference type="ARBA" id="ARBA00022679"/>
    </source>
</evidence>
<keyword evidence="3" id="KW-0597">Phosphoprotein</keyword>
<keyword evidence="9" id="KW-1133">Transmembrane helix</keyword>
<dbReference type="PANTHER" id="PTHR45339:SF5">
    <property type="entry name" value="HISTIDINE KINASE"/>
    <property type="match status" value="1"/>
</dbReference>
<name>A0A3B1AJ74_9ZZZZ</name>
<reference evidence="16" key="1">
    <citation type="submission" date="2018-06" db="EMBL/GenBank/DDBJ databases">
        <authorList>
            <person name="Zhirakovskaya E."/>
        </authorList>
    </citation>
    <scope>NUCLEOTIDE SEQUENCE</scope>
</reference>
<dbReference type="Pfam" id="PF13188">
    <property type="entry name" value="PAS_8"/>
    <property type="match status" value="1"/>
</dbReference>
<keyword evidence="9" id="KW-0472">Membrane</keyword>
<proteinExistence type="predicted"/>
<dbReference type="InterPro" id="IPR000700">
    <property type="entry name" value="PAS-assoc_C"/>
</dbReference>
<dbReference type="EMBL" id="UOFS01000042">
    <property type="protein sequence ID" value="VAX00073.1"/>
    <property type="molecule type" value="Genomic_DNA"/>
</dbReference>
<evidence type="ECO:0000256" key="5">
    <source>
        <dbReference type="ARBA" id="ARBA00022741"/>
    </source>
</evidence>
<dbReference type="FunFam" id="3.30.565.10:FF:000010">
    <property type="entry name" value="Sensor histidine kinase RcsC"/>
    <property type="match status" value="1"/>
</dbReference>
<dbReference type="SMART" id="SM00388">
    <property type="entry name" value="HisKA"/>
    <property type="match status" value="1"/>
</dbReference>
<dbReference type="SUPFAM" id="SSF55785">
    <property type="entry name" value="PYP-like sensor domain (PAS domain)"/>
    <property type="match status" value="2"/>
</dbReference>
<dbReference type="Gene3D" id="3.30.565.10">
    <property type="entry name" value="Histidine kinase-like ATPase, C-terminal domain"/>
    <property type="match status" value="1"/>
</dbReference>
<dbReference type="PANTHER" id="PTHR45339">
    <property type="entry name" value="HYBRID SIGNAL TRANSDUCTION HISTIDINE KINASE J"/>
    <property type="match status" value="1"/>
</dbReference>
<keyword evidence="5" id="KW-0547">Nucleotide-binding</keyword>
<dbReference type="Pfam" id="PF01627">
    <property type="entry name" value="Hpt"/>
    <property type="match status" value="1"/>
</dbReference>
<evidence type="ECO:0000256" key="2">
    <source>
        <dbReference type="ARBA" id="ARBA00012438"/>
    </source>
</evidence>
<evidence type="ECO:0000259" key="15">
    <source>
        <dbReference type="PROSITE" id="PS50894"/>
    </source>
</evidence>
<dbReference type="CDD" id="cd06225">
    <property type="entry name" value="HAMP"/>
    <property type="match status" value="1"/>
</dbReference>
<dbReference type="CDD" id="cd00130">
    <property type="entry name" value="PAS"/>
    <property type="match status" value="1"/>
</dbReference>
<dbReference type="SUPFAM" id="SSF158472">
    <property type="entry name" value="HAMP domain-like"/>
    <property type="match status" value="1"/>
</dbReference>
<dbReference type="InterPro" id="IPR008207">
    <property type="entry name" value="Sig_transdc_His_kin_Hpt_dom"/>
</dbReference>
<sequence length="1363" mass="152427">MTDSNSIKIDNLAIESKANNKFISLSKSLVFWFLLLALLPLIIVSWVNYKQANSSLMHVTVEELEVSSYIRYKIIKNWFSYRFVELKTQAESKANILLLSELIKRFKSSHKPLKEFVKSKAWFKLVDGAQTELTSMSRNYDYIYDLFLIDLDGNILYSVATESDLGTNLITGRYANTKFAQSFHATLETASSKFSDLERYEPSNNLVSGFLTAPMVDEFGKKVGVFAIQVRLQQLLGLIEQKELSSVVHYIVGENSMLRSPLAKKQEDILYRSIGTEQFTLWKAEHSREGHQPEDQKETAFVYLGPNGVDVIGLHQSLNIKGVNWVLISEVNVANALASSSLLAKIALILLLITAILVATIAVYKARRISKPIIALAQASINVAAGEANQRVTVTAHNEIGQLAVAFNHMVDIRDLHEKALEQSNLRAEYALSDAKDKQRAIDEHAIVAVTDTKGMITYVNSKFCAISGYTEDELLGKNHRILNSGYHDVAFFKEMYRCIARGKPWNAEICNKAKDGHLYWVDTTIFPTVSENDKAISYIAIRTDITKQKQDQFASQKSLLLLEGILESTDNGILVTSGDGNVLQTNKRFAELWNIPERIMAEGNEKNMLDFVVRQLVDPQHFIDIVNDLHGDTELEAFDTIDFLDGRVFERLSRPMVIDGTTFGRIWSFRDITQRKRSELALIKAKETAEEATRLKSDFLANMSHEIRTPMNGVIGMTGLLLDSKLKPKQRGYAQNVMKSAEGLLTIINDILDFSKIEAGKLELESLPFDLQNLAEEVAELMAFKCHEKNIEILVRFKPRTQRFLMGDPSRIRQILFNLISNAIKFTDSGIILLTLESGHASDNKANILVKVEDSGIGIAADKLDKIFNKFDQEDGSTTRKYGGTGLGLAICQQLCHLMQGDISVNSTKGQGSCFSFNMMLEHAAESDFSKVEFGNINELNELNGLKVLVVDDLEIARTIVSEQLSALKLNIETAASGKEALALIIKANASQQAFDIIIIDFYMPEMNGEMLLEKIKKQNLLQNSIVIFLSSVAKKGGEQELKNKGFDGFLIKPTQGNEVVQVVSLIWHAKKRDKNIPLVTCHTLREAKTGFSKKIKLRDAHILLAEDNPINKMVATEYLEGFGCVVTSAGNGLEVLSQLAEQVFDLIFMDCQMPEMDGFEATQEIRKLEKNNKITRVPVIAFTANAMQGDKERCLAAGMDDYVSKPINLMALENVLSKWLANKVYDTESMNVLITSKTSLSNDNLDLESFYSLKKLFKDKFSFAVEQHANNAKENVKILKQAIELQDLETLERTAHSIKGSSAQFGAMSLSKLAADMEQLAKGKDLNKAKTLLAEIRDCQEQVAQLMQEHLDDDIDAGTAS</sequence>
<feature type="domain" description="Response regulatory" evidence="11">
    <location>
        <begin position="948"/>
        <end position="1069"/>
    </location>
</feature>
<dbReference type="CDD" id="cd00088">
    <property type="entry name" value="HPT"/>
    <property type="match status" value="1"/>
</dbReference>
<dbReference type="InterPro" id="IPR035965">
    <property type="entry name" value="PAS-like_dom_sf"/>
</dbReference>
<evidence type="ECO:0000313" key="16">
    <source>
        <dbReference type="EMBL" id="VAX00073.1"/>
    </source>
</evidence>
<evidence type="ECO:0000256" key="9">
    <source>
        <dbReference type="SAM" id="Phobius"/>
    </source>
</evidence>
<dbReference type="SMART" id="SM00304">
    <property type="entry name" value="HAMP"/>
    <property type="match status" value="1"/>
</dbReference>
<dbReference type="PROSITE" id="PS50112">
    <property type="entry name" value="PAS"/>
    <property type="match status" value="1"/>
</dbReference>
<evidence type="ECO:0000259" key="13">
    <source>
        <dbReference type="PROSITE" id="PS50113"/>
    </source>
</evidence>
<dbReference type="SMART" id="SM00073">
    <property type="entry name" value="HPT"/>
    <property type="match status" value="1"/>
</dbReference>
<feature type="transmembrane region" description="Helical" evidence="9">
    <location>
        <begin position="342"/>
        <end position="364"/>
    </location>
</feature>
<dbReference type="PROSITE" id="PS50110">
    <property type="entry name" value="RESPONSE_REGULATORY"/>
    <property type="match status" value="2"/>
</dbReference>
<dbReference type="PROSITE" id="PS50109">
    <property type="entry name" value="HIS_KIN"/>
    <property type="match status" value="1"/>
</dbReference>
<dbReference type="PRINTS" id="PR00344">
    <property type="entry name" value="BCTRLSENSOR"/>
</dbReference>
<organism evidence="16">
    <name type="scientific">hydrothermal vent metagenome</name>
    <dbReference type="NCBI Taxonomy" id="652676"/>
    <lineage>
        <taxon>unclassified sequences</taxon>
        <taxon>metagenomes</taxon>
        <taxon>ecological metagenomes</taxon>
    </lineage>
</organism>
<dbReference type="EC" id="2.7.13.3" evidence="2"/>
<dbReference type="InterPro" id="IPR011006">
    <property type="entry name" value="CheY-like_superfamily"/>
</dbReference>
<dbReference type="InterPro" id="IPR000014">
    <property type="entry name" value="PAS"/>
</dbReference>
<dbReference type="SMART" id="SM00448">
    <property type="entry name" value="REC"/>
    <property type="match status" value="2"/>
</dbReference>
<dbReference type="InterPro" id="IPR001789">
    <property type="entry name" value="Sig_transdc_resp-reg_receiver"/>
</dbReference>
<evidence type="ECO:0000256" key="8">
    <source>
        <dbReference type="ARBA" id="ARBA00023012"/>
    </source>
</evidence>
<dbReference type="Pfam" id="PF13426">
    <property type="entry name" value="PAS_9"/>
    <property type="match status" value="1"/>
</dbReference>
<feature type="transmembrane region" description="Helical" evidence="9">
    <location>
        <begin position="29"/>
        <end position="49"/>
    </location>
</feature>
<feature type="domain" description="PAC" evidence="13">
    <location>
        <begin position="504"/>
        <end position="558"/>
    </location>
</feature>
<dbReference type="GO" id="GO:0000155">
    <property type="term" value="F:phosphorelay sensor kinase activity"/>
    <property type="evidence" value="ECO:0007669"/>
    <property type="project" value="InterPro"/>
</dbReference>
<feature type="domain" description="Histidine kinase" evidence="10">
    <location>
        <begin position="703"/>
        <end position="924"/>
    </location>
</feature>
<dbReference type="CDD" id="cd00156">
    <property type="entry name" value="REC"/>
    <property type="match status" value="1"/>
</dbReference>
<dbReference type="InterPro" id="IPR036641">
    <property type="entry name" value="HPT_dom_sf"/>
</dbReference>
<dbReference type="InterPro" id="IPR036890">
    <property type="entry name" value="HATPase_C_sf"/>
</dbReference>
<comment type="catalytic activity">
    <reaction evidence="1">
        <text>ATP + protein L-histidine = ADP + protein N-phospho-L-histidine.</text>
        <dbReference type="EC" id="2.7.13.3"/>
    </reaction>
</comment>
<evidence type="ECO:0000259" key="11">
    <source>
        <dbReference type="PROSITE" id="PS50110"/>
    </source>
</evidence>
<evidence type="ECO:0000259" key="12">
    <source>
        <dbReference type="PROSITE" id="PS50112"/>
    </source>
</evidence>
<dbReference type="SUPFAM" id="SSF47226">
    <property type="entry name" value="Histidine-containing phosphotransfer domain, HPT domain"/>
    <property type="match status" value="1"/>
</dbReference>
<dbReference type="CDD" id="cd18773">
    <property type="entry name" value="PDC1_HK_sensor"/>
    <property type="match status" value="1"/>
</dbReference>
<gene>
    <name evidence="16" type="ORF">MNBD_GAMMA22-1118</name>
</gene>
<dbReference type="Gene3D" id="1.20.120.160">
    <property type="entry name" value="HPT domain"/>
    <property type="match status" value="1"/>
</dbReference>
<keyword evidence="6 16" id="KW-0418">Kinase</keyword>
<dbReference type="Gene3D" id="3.40.50.2300">
    <property type="match status" value="2"/>
</dbReference>
<dbReference type="InterPro" id="IPR003594">
    <property type="entry name" value="HATPase_dom"/>
</dbReference>
<keyword evidence="9" id="KW-0812">Transmembrane</keyword>
<dbReference type="CDD" id="cd16922">
    <property type="entry name" value="HATPase_EvgS-ArcB-TorS-like"/>
    <property type="match status" value="1"/>
</dbReference>
<dbReference type="Pfam" id="PF02518">
    <property type="entry name" value="HATPase_c"/>
    <property type="match status" value="1"/>
</dbReference>
<evidence type="ECO:0000259" key="10">
    <source>
        <dbReference type="PROSITE" id="PS50109"/>
    </source>
</evidence>
<evidence type="ECO:0000256" key="7">
    <source>
        <dbReference type="ARBA" id="ARBA00022840"/>
    </source>
</evidence>
<dbReference type="PROSITE" id="PS50894">
    <property type="entry name" value="HPT"/>
    <property type="match status" value="1"/>
</dbReference>
<dbReference type="Gene3D" id="3.30.450.20">
    <property type="entry name" value="PAS domain"/>
    <property type="match status" value="2"/>
</dbReference>
<dbReference type="FunFam" id="1.10.287.130:FF:000002">
    <property type="entry name" value="Two-component osmosensing histidine kinase"/>
    <property type="match status" value="1"/>
</dbReference>
<dbReference type="Pfam" id="PF00672">
    <property type="entry name" value="HAMP"/>
    <property type="match status" value="1"/>
</dbReference>
<dbReference type="InterPro" id="IPR005467">
    <property type="entry name" value="His_kinase_dom"/>
</dbReference>
<evidence type="ECO:0000259" key="14">
    <source>
        <dbReference type="PROSITE" id="PS50885"/>
    </source>
</evidence>
<dbReference type="SMART" id="SM00091">
    <property type="entry name" value="PAS"/>
    <property type="match status" value="2"/>
</dbReference>
<dbReference type="GO" id="GO:0005886">
    <property type="term" value="C:plasma membrane"/>
    <property type="evidence" value="ECO:0007669"/>
    <property type="project" value="UniProtKB-SubCell"/>
</dbReference>
<dbReference type="PROSITE" id="PS50113">
    <property type="entry name" value="PAC"/>
    <property type="match status" value="1"/>
</dbReference>
<dbReference type="SUPFAM" id="SSF55874">
    <property type="entry name" value="ATPase domain of HSP90 chaperone/DNA topoisomerase II/histidine kinase"/>
    <property type="match status" value="1"/>
</dbReference>
<dbReference type="InterPro" id="IPR003660">
    <property type="entry name" value="HAMP_dom"/>
</dbReference>
<dbReference type="SUPFAM" id="SSF52172">
    <property type="entry name" value="CheY-like"/>
    <property type="match status" value="2"/>
</dbReference>
<dbReference type="Pfam" id="PF00072">
    <property type="entry name" value="Response_reg"/>
    <property type="match status" value="2"/>
</dbReference>
<feature type="domain" description="Response regulatory" evidence="11">
    <location>
        <begin position="1103"/>
        <end position="1222"/>
    </location>
</feature>
<protein>
    <recommendedName>
        <fullName evidence="2">histidine kinase</fullName>
        <ecNumber evidence="2">2.7.13.3</ecNumber>
    </recommendedName>
</protein>
<dbReference type="CDD" id="cd17546">
    <property type="entry name" value="REC_hyHK_CKI1_RcsC-like"/>
    <property type="match status" value="1"/>
</dbReference>
<keyword evidence="4" id="KW-0808">Transferase</keyword>
<dbReference type="InterPro" id="IPR001610">
    <property type="entry name" value="PAC"/>
</dbReference>
<dbReference type="PROSITE" id="PS50885">
    <property type="entry name" value="HAMP"/>
    <property type="match status" value="1"/>
</dbReference>
<dbReference type="Gene3D" id="6.10.340.10">
    <property type="match status" value="1"/>
</dbReference>
<dbReference type="SMART" id="SM00086">
    <property type="entry name" value="PAC"/>
    <property type="match status" value="1"/>
</dbReference>
<dbReference type="Pfam" id="PF00512">
    <property type="entry name" value="HisKA"/>
    <property type="match status" value="1"/>
</dbReference>
<dbReference type="GO" id="GO:0005524">
    <property type="term" value="F:ATP binding"/>
    <property type="evidence" value="ECO:0007669"/>
    <property type="project" value="UniProtKB-KW"/>
</dbReference>
<evidence type="ECO:0000256" key="6">
    <source>
        <dbReference type="ARBA" id="ARBA00022777"/>
    </source>
</evidence>
<feature type="domain" description="HPt" evidence="15">
    <location>
        <begin position="1259"/>
        <end position="1352"/>
    </location>
</feature>
<evidence type="ECO:0000256" key="1">
    <source>
        <dbReference type="ARBA" id="ARBA00000085"/>
    </source>
</evidence>
<dbReference type="NCBIfam" id="TIGR00229">
    <property type="entry name" value="sensory_box"/>
    <property type="match status" value="1"/>
</dbReference>
<dbReference type="SUPFAM" id="SSF47384">
    <property type="entry name" value="Homodimeric domain of signal transducing histidine kinase"/>
    <property type="match status" value="1"/>
</dbReference>